<dbReference type="Proteomes" id="UP000679220">
    <property type="component" value="Unassembled WGS sequence"/>
</dbReference>
<dbReference type="SMART" id="SM00878">
    <property type="entry name" value="Biotin_carb_C"/>
    <property type="match status" value="1"/>
</dbReference>
<dbReference type="PROSITE" id="PS00188">
    <property type="entry name" value="BIOTIN"/>
    <property type="match status" value="1"/>
</dbReference>
<gene>
    <name evidence="10" type="ORF">KDU71_06460</name>
</gene>
<dbReference type="PROSITE" id="PS50979">
    <property type="entry name" value="BC"/>
    <property type="match status" value="1"/>
</dbReference>
<reference evidence="10" key="1">
    <citation type="journal article" date="2018" name="Int. J. Syst. Evol. Microbiol.">
        <title>Carboxylicivirga sediminis sp. nov., isolated from coastal sediment.</title>
        <authorList>
            <person name="Wang F.Q."/>
            <person name="Ren L.H."/>
            <person name="Zou R.J."/>
            <person name="Sun Y.Z."/>
            <person name="Liu X.J."/>
            <person name="Jiang F."/>
            <person name="Liu L.J."/>
        </authorList>
    </citation>
    <scope>NUCLEOTIDE SEQUENCE</scope>
    <source>
        <strain evidence="10">JR1</strain>
    </source>
</reference>
<dbReference type="InterPro" id="IPR016185">
    <property type="entry name" value="PreATP-grasp_dom_sf"/>
</dbReference>
<evidence type="ECO:0000256" key="6">
    <source>
        <dbReference type="PROSITE-ProRule" id="PRU00409"/>
    </source>
</evidence>
<comment type="caution">
    <text evidence="10">The sequence shown here is derived from an EMBL/GenBank/DDBJ whole genome shotgun (WGS) entry which is preliminary data.</text>
</comment>
<dbReference type="GO" id="GO:0016874">
    <property type="term" value="F:ligase activity"/>
    <property type="evidence" value="ECO:0007669"/>
    <property type="project" value="UniProtKB-KW"/>
</dbReference>
<evidence type="ECO:0000256" key="3">
    <source>
        <dbReference type="ARBA" id="ARBA00022741"/>
    </source>
</evidence>
<dbReference type="InterPro" id="IPR011054">
    <property type="entry name" value="Rudment_hybrid_motif"/>
</dbReference>
<dbReference type="GO" id="GO:0046872">
    <property type="term" value="F:metal ion binding"/>
    <property type="evidence" value="ECO:0007669"/>
    <property type="project" value="InterPro"/>
</dbReference>
<evidence type="ECO:0000256" key="2">
    <source>
        <dbReference type="ARBA" id="ARBA00022598"/>
    </source>
</evidence>
<dbReference type="CDD" id="cd06850">
    <property type="entry name" value="biotinyl_domain"/>
    <property type="match status" value="1"/>
</dbReference>
<dbReference type="RefSeq" id="WP_212189100.1">
    <property type="nucleotide sequence ID" value="NZ_JAGTAR010000007.1"/>
</dbReference>
<reference evidence="10" key="2">
    <citation type="submission" date="2021-04" db="EMBL/GenBank/DDBJ databases">
        <authorList>
            <person name="Zhang T."/>
            <person name="Zhang Y."/>
            <person name="Lu D."/>
            <person name="Zuo D."/>
            <person name="Du Z."/>
        </authorList>
    </citation>
    <scope>NUCLEOTIDE SEQUENCE</scope>
    <source>
        <strain evidence="10">JR1</strain>
    </source>
</reference>
<feature type="domain" description="ATP-grasp" evidence="8">
    <location>
        <begin position="120"/>
        <end position="314"/>
    </location>
</feature>
<dbReference type="EMBL" id="JAGTAR010000007">
    <property type="protein sequence ID" value="MBR8535194.1"/>
    <property type="molecule type" value="Genomic_DNA"/>
</dbReference>
<dbReference type="InterPro" id="IPR000089">
    <property type="entry name" value="Biotin_lipoyl"/>
</dbReference>
<dbReference type="PANTHER" id="PTHR18866">
    <property type="entry name" value="CARBOXYLASE:PYRUVATE/ACETYL-COA/PROPIONYL-COA CARBOXYLASE"/>
    <property type="match status" value="1"/>
</dbReference>
<dbReference type="InterPro" id="IPR005482">
    <property type="entry name" value="Biotin_COase_C"/>
</dbReference>
<dbReference type="PROSITE" id="PS00867">
    <property type="entry name" value="CPSASE_2"/>
    <property type="match status" value="1"/>
</dbReference>
<dbReference type="SUPFAM" id="SSF56059">
    <property type="entry name" value="Glutathione synthetase ATP-binding domain-like"/>
    <property type="match status" value="1"/>
</dbReference>
<dbReference type="Pfam" id="PF02785">
    <property type="entry name" value="Biotin_carb_C"/>
    <property type="match status" value="1"/>
</dbReference>
<dbReference type="Gene3D" id="3.30.470.20">
    <property type="entry name" value="ATP-grasp fold, B domain"/>
    <property type="match status" value="1"/>
</dbReference>
<keyword evidence="11" id="KW-1185">Reference proteome</keyword>
<dbReference type="InterPro" id="IPR011764">
    <property type="entry name" value="Biotin_carboxylation_dom"/>
</dbReference>
<dbReference type="SUPFAM" id="SSF51230">
    <property type="entry name" value="Single hybrid motif"/>
    <property type="match status" value="1"/>
</dbReference>
<dbReference type="SUPFAM" id="SSF52440">
    <property type="entry name" value="PreATP-grasp domain"/>
    <property type="match status" value="1"/>
</dbReference>
<feature type="domain" description="Biotin carboxylation" evidence="9">
    <location>
        <begin position="1"/>
        <end position="443"/>
    </location>
</feature>
<keyword evidence="4 6" id="KW-0067">ATP-binding</keyword>
<dbReference type="GO" id="GO:0005524">
    <property type="term" value="F:ATP binding"/>
    <property type="evidence" value="ECO:0007669"/>
    <property type="project" value="UniProtKB-UniRule"/>
</dbReference>
<dbReference type="InterPro" id="IPR005479">
    <property type="entry name" value="CPAse_ATP-bd"/>
</dbReference>
<dbReference type="SUPFAM" id="SSF51246">
    <property type="entry name" value="Rudiment single hybrid motif"/>
    <property type="match status" value="1"/>
</dbReference>
<evidence type="ECO:0000313" key="10">
    <source>
        <dbReference type="EMBL" id="MBR8535194.1"/>
    </source>
</evidence>
<dbReference type="AlphaFoldDB" id="A0A941F2P1"/>
<dbReference type="Pfam" id="PF02786">
    <property type="entry name" value="CPSase_L_D2"/>
    <property type="match status" value="1"/>
</dbReference>
<evidence type="ECO:0000259" key="7">
    <source>
        <dbReference type="PROSITE" id="PS50968"/>
    </source>
</evidence>
<evidence type="ECO:0000256" key="5">
    <source>
        <dbReference type="ARBA" id="ARBA00023267"/>
    </source>
</evidence>
<evidence type="ECO:0000259" key="9">
    <source>
        <dbReference type="PROSITE" id="PS50979"/>
    </source>
</evidence>
<keyword evidence="2" id="KW-0436">Ligase</keyword>
<dbReference type="Pfam" id="PF00364">
    <property type="entry name" value="Biotin_lipoyl"/>
    <property type="match status" value="1"/>
</dbReference>
<feature type="domain" description="Lipoyl-binding" evidence="7">
    <location>
        <begin position="562"/>
        <end position="642"/>
    </location>
</feature>
<dbReference type="PANTHER" id="PTHR18866:SF33">
    <property type="entry name" value="METHYLCROTONOYL-COA CARBOXYLASE SUBUNIT ALPHA, MITOCHONDRIAL-RELATED"/>
    <property type="match status" value="1"/>
</dbReference>
<dbReference type="Gene3D" id="2.40.50.100">
    <property type="match status" value="1"/>
</dbReference>
<dbReference type="InterPro" id="IPR050856">
    <property type="entry name" value="Biotin_carboxylase_complex"/>
</dbReference>
<dbReference type="InterPro" id="IPR011761">
    <property type="entry name" value="ATP-grasp"/>
</dbReference>
<name>A0A941F2P1_9BACT</name>
<accession>A0A941F2P1</accession>
<organism evidence="10 11">
    <name type="scientific">Carboxylicivirga sediminis</name>
    <dbReference type="NCBI Taxonomy" id="2006564"/>
    <lineage>
        <taxon>Bacteria</taxon>
        <taxon>Pseudomonadati</taxon>
        <taxon>Bacteroidota</taxon>
        <taxon>Bacteroidia</taxon>
        <taxon>Marinilabiliales</taxon>
        <taxon>Marinilabiliaceae</taxon>
        <taxon>Carboxylicivirga</taxon>
    </lineage>
</organism>
<evidence type="ECO:0000313" key="11">
    <source>
        <dbReference type="Proteomes" id="UP000679220"/>
    </source>
</evidence>
<dbReference type="InterPro" id="IPR005481">
    <property type="entry name" value="BC-like_N"/>
</dbReference>
<evidence type="ECO:0000259" key="8">
    <source>
        <dbReference type="PROSITE" id="PS50975"/>
    </source>
</evidence>
<dbReference type="Pfam" id="PF00289">
    <property type="entry name" value="Biotin_carb_N"/>
    <property type="match status" value="1"/>
</dbReference>
<proteinExistence type="predicted"/>
<dbReference type="InterPro" id="IPR001882">
    <property type="entry name" value="Biotin_BS"/>
</dbReference>
<dbReference type="PROSITE" id="PS00866">
    <property type="entry name" value="CPSASE_1"/>
    <property type="match status" value="1"/>
</dbReference>
<protein>
    <submittedName>
        <fullName evidence="10">Biotin/lipoyl-binding protein</fullName>
    </submittedName>
</protein>
<keyword evidence="5" id="KW-0092">Biotin</keyword>
<dbReference type="PROSITE" id="PS50968">
    <property type="entry name" value="BIOTINYL_LIPOYL"/>
    <property type="match status" value="1"/>
</dbReference>
<dbReference type="InterPro" id="IPR011053">
    <property type="entry name" value="Single_hybrid_motif"/>
</dbReference>
<dbReference type="PROSITE" id="PS50975">
    <property type="entry name" value="ATP_GRASP"/>
    <property type="match status" value="1"/>
</dbReference>
<sequence>MMRKVLIPNRGEIAARIIRAAHQLGLKTVVTLSELEKDTLPAQLSDEVHLFADGPFEENYLNIEGIIDIARQYKADCIHPGYGFLSENQHLAEACQKADITFVGPSANNLKLMGDKQVARSIAQQANVSLTKSWEGSLQTILAEADALPYPVLVKAAMGGGGKGMQICHNKNELLEHLPILSKQALRYFGDERLYVEQYIQKARHIEVQVLADKHGNKVHLFDRECSVQRRFQKIIEEAPAAHLSDDIKQRLYNDALRLCRSINYTNAGTIEFLVDDEGQHYFLEMNTRIQVEHCVTEEITGVDLVQWQFKIANGLTLDFNQNDLAINGHAIELRVCAEDVTNNFRPSPGVIKNLLLPDPNSARLEIGFNQPGEIHSQFDPMIAKLVVHAKDRATSIQKAIHANDNLIIQGISTNAGFLNTLLQHQAFTDSSLHTRFCDEHLAELLKTTADNDDLISLAYTAYRILRQQGHFWRQLPLFTFSINENRYLSEVNLIDNDLNIQLNQEFFQLKNCILDNHQLNFQLDREDYHFYCFEEADNVLINHHQQWVSIKAHDWLPDYHPESNGETTLNGDHYLAPIPSQVMKVHVDEGQEVKKGDLLLVLEAMKTENHIKAWKDGIIDKVHISAGQQVKFNQNLLAYKADE</sequence>
<comment type="cofactor">
    <cofactor evidence="1">
        <name>biotin</name>
        <dbReference type="ChEBI" id="CHEBI:57586"/>
    </cofactor>
</comment>
<keyword evidence="3 6" id="KW-0547">Nucleotide-binding</keyword>
<evidence type="ECO:0000256" key="1">
    <source>
        <dbReference type="ARBA" id="ARBA00001953"/>
    </source>
</evidence>
<evidence type="ECO:0000256" key="4">
    <source>
        <dbReference type="ARBA" id="ARBA00022840"/>
    </source>
</evidence>